<dbReference type="GO" id="GO:0006402">
    <property type="term" value="P:mRNA catabolic process"/>
    <property type="evidence" value="ECO:0007669"/>
    <property type="project" value="TreeGrafter"/>
</dbReference>
<evidence type="ECO:0000256" key="1">
    <source>
        <dbReference type="ARBA" id="ARBA00001941"/>
    </source>
</evidence>
<evidence type="ECO:0000313" key="19">
    <source>
        <dbReference type="Ensembl" id="ENSCPIP00010002175.1"/>
    </source>
</evidence>
<feature type="region of interest" description="Disordered" evidence="17">
    <location>
        <begin position="134"/>
        <end position="158"/>
    </location>
</feature>
<evidence type="ECO:0000256" key="4">
    <source>
        <dbReference type="ARBA" id="ARBA00022884"/>
    </source>
</evidence>
<evidence type="ECO:0000256" key="2">
    <source>
        <dbReference type="ARBA" id="ARBA00004604"/>
    </source>
</evidence>
<organism evidence="19 20">
    <name type="scientific">Chrysolophus pictus</name>
    <name type="common">Golden pheasant</name>
    <name type="synonym">Phasianus pictus</name>
    <dbReference type="NCBI Taxonomy" id="9089"/>
    <lineage>
        <taxon>Eukaryota</taxon>
        <taxon>Metazoa</taxon>
        <taxon>Chordata</taxon>
        <taxon>Craniata</taxon>
        <taxon>Vertebrata</taxon>
        <taxon>Euteleostomi</taxon>
        <taxon>Archelosauria</taxon>
        <taxon>Archosauria</taxon>
        <taxon>Dinosauria</taxon>
        <taxon>Saurischia</taxon>
        <taxon>Theropoda</taxon>
        <taxon>Coelurosauria</taxon>
        <taxon>Aves</taxon>
        <taxon>Neognathae</taxon>
        <taxon>Galloanserae</taxon>
        <taxon>Galliformes</taxon>
        <taxon>Phasianidae</taxon>
        <taxon>Phasianinae</taxon>
        <taxon>Chrysolophus</taxon>
    </lineage>
</organism>
<keyword evidence="5" id="KW-0546">Nucleotide metabolism</keyword>
<feature type="domain" description="Nudix hydrolase" evidence="18">
    <location>
        <begin position="1"/>
        <end position="132"/>
    </location>
</feature>
<dbReference type="Proteomes" id="UP000694543">
    <property type="component" value="Unplaced"/>
</dbReference>
<protein>
    <recommendedName>
        <fullName evidence="9">U8 snoRNA-decapping enzyme</fullName>
        <ecNumber evidence="8">3.6.1.64</ecNumber>
    </recommendedName>
    <alternativeName>
        <fullName evidence="12">IDP phosphatase</fullName>
    </alternativeName>
    <alternativeName>
        <fullName evidence="10">Inosine diphosphate phosphatase</fullName>
    </alternativeName>
    <alternativeName>
        <fullName evidence="11">Nucleoside diphosphate-linked moiety X motif 16</fullName>
    </alternativeName>
    <alternativeName>
        <fullName evidence="13">m7GpppN-mRNA hydrolase</fullName>
    </alternativeName>
</protein>
<evidence type="ECO:0000256" key="9">
    <source>
        <dbReference type="ARBA" id="ARBA00039871"/>
    </source>
</evidence>
<evidence type="ECO:0000256" key="12">
    <source>
        <dbReference type="ARBA" id="ARBA00042015"/>
    </source>
</evidence>
<dbReference type="AlphaFoldDB" id="A0A8C3KXT3"/>
<evidence type="ECO:0000256" key="16">
    <source>
        <dbReference type="ARBA" id="ARBA00048945"/>
    </source>
</evidence>
<dbReference type="InterPro" id="IPR054754">
    <property type="entry name" value="NudT16"/>
</dbReference>
<dbReference type="PANTHER" id="PTHR31699:SF1">
    <property type="entry name" value="U8 SNORNA-DECAPPING ENZYME"/>
    <property type="match status" value="1"/>
</dbReference>
<dbReference type="Gene3D" id="3.90.79.10">
    <property type="entry name" value="Nucleoside Triphosphate Pyrophosphohydrolase"/>
    <property type="match status" value="1"/>
</dbReference>
<dbReference type="GO" id="GO:0005654">
    <property type="term" value="C:nucleoplasm"/>
    <property type="evidence" value="ECO:0007669"/>
    <property type="project" value="UniProtKB-SubCell"/>
</dbReference>
<evidence type="ECO:0000256" key="10">
    <source>
        <dbReference type="ARBA" id="ARBA00041450"/>
    </source>
</evidence>
<evidence type="ECO:0000256" key="11">
    <source>
        <dbReference type="ARBA" id="ARBA00041656"/>
    </source>
</evidence>
<dbReference type="SUPFAM" id="SSF55811">
    <property type="entry name" value="Nudix"/>
    <property type="match status" value="1"/>
</dbReference>
<evidence type="ECO:0000256" key="15">
    <source>
        <dbReference type="ARBA" id="ARBA00047875"/>
    </source>
</evidence>
<dbReference type="Pfam" id="PF22327">
    <property type="entry name" value="Nudt16-like"/>
    <property type="match status" value="1"/>
</dbReference>
<accession>A0A8C3KXT3</accession>
<dbReference type="InterPro" id="IPR000086">
    <property type="entry name" value="NUDIX_hydrolase_dom"/>
</dbReference>
<comment type="similarity">
    <text evidence="7">Belongs to the Nudix hydrolase family. NUDT16 subfamily.</text>
</comment>
<proteinExistence type="inferred from homology"/>
<reference evidence="19" key="1">
    <citation type="submission" date="2025-08" db="UniProtKB">
        <authorList>
            <consortium name="Ensembl"/>
        </authorList>
    </citation>
    <scope>IDENTIFICATION</scope>
</reference>
<comment type="catalytic activity">
    <reaction evidence="16">
        <text>dIDP + H2O = dIMP + phosphate + H(+)</text>
        <dbReference type="Rhea" id="RHEA:35211"/>
        <dbReference type="ChEBI" id="CHEBI:15377"/>
        <dbReference type="ChEBI" id="CHEBI:15378"/>
        <dbReference type="ChEBI" id="CHEBI:43474"/>
        <dbReference type="ChEBI" id="CHEBI:61194"/>
        <dbReference type="ChEBI" id="CHEBI:62286"/>
        <dbReference type="EC" id="3.6.1.64"/>
    </reaction>
    <physiologicalReaction direction="left-to-right" evidence="16">
        <dbReference type="Rhea" id="RHEA:35212"/>
    </physiologicalReaction>
</comment>
<dbReference type="PANTHER" id="PTHR31699">
    <property type="entry name" value="NUDIX T16 FAMILY MEMBER"/>
    <property type="match status" value="1"/>
</dbReference>
<comment type="cofactor">
    <cofactor evidence="1">
        <name>Co(2+)</name>
        <dbReference type="ChEBI" id="CHEBI:48828"/>
    </cofactor>
</comment>
<keyword evidence="20" id="KW-1185">Reference proteome</keyword>
<dbReference type="GO" id="GO:1990003">
    <property type="term" value="F:IDP phosphatase activity"/>
    <property type="evidence" value="ECO:0007669"/>
    <property type="project" value="UniProtKB-EC"/>
</dbReference>
<evidence type="ECO:0000256" key="6">
    <source>
        <dbReference type="ARBA" id="ARBA00023242"/>
    </source>
</evidence>
<reference evidence="19" key="2">
    <citation type="submission" date="2025-09" db="UniProtKB">
        <authorList>
            <consortium name="Ensembl"/>
        </authorList>
    </citation>
    <scope>IDENTIFICATION</scope>
</reference>
<keyword evidence="4" id="KW-0694">RNA-binding</keyword>
<evidence type="ECO:0000256" key="14">
    <source>
        <dbReference type="ARBA" id="ARBA00047661"/>
    </source>
</evidence>
<comment type="catalytic activity">
    <reaction evidence="15">
        <text>IDP + H2O = IMP + phosphate + H(+)</text>
        <dbReference type="Rhea" id="RHEA:35207"/>
        <dbReference type="ChEBI" id="CHEBI:15377"/>
        <dbReference type="ChEBI" id="CHEBI:15378"/>
        <dbReference type="ChEBI" id="CHEBI:43474"/>
        <dbReference type="ChEBI" id="CHEBI:58053"/>
        <dbReference type="ChEBI" id="CHEBI:58280"/>
        <dbReference type="EC" id="3.6.1.64"/>
    </reaction>
    <physiologicalReaction direction="left-to-right" evidence="15">
        <dbReference type="Rhea" id="RHEA:35208"/>
    </physiologicalReaction>
</comment>
<dbReference type="GO" id="GO:0030515">
    <property type="term" value="F:snoRNA binding"/>
    <property type="evidence" value="ECO:0007669"/>
    <property type="project" value="TreeGrafter"/>
</dbReference>
<name>A0A8C3KXT3_CHRPC</name>
<evidence type="ECO:0000256" key="3">
    <source>
        <dbReference type="ARBA" id="ARBA00004642"/>
    </source>
</evidence>
<evidence type="ECO:0000256" key="8">
    <source>
        <dbReference type="ARBA" id="ARBA00038899"/>
    </source>
</evidence>
<comment type="catalytic activity">
    <reaction evidence="14">
        <text>a 5'-end (N(7)-methyl 5'-triphosphoguanosine)-ribonucleoside in mRNA + H2O = N(7)-methyl-GDP + a 5'-end phospho-ribonucleoside in mRNA + 2 H(+)</text>
        <dbReference type="Rhea" id="RHEA:67484"/>
        <dbReference type="Rhea" id="RHEA-COMP:15692"/>
        <dbReference type="Rhea" id="RHEA-COMP:17167"/>
        <dbReference type="ChEBI" id="CHEBI:15377"/>
        <dbReference type="ChEBI" id="CHEBI:15378"/>
        <dbReference type="ChEBI" id="CHEBI:63714"/>
        <dbReference type="ChEBI" id="CHEBI:138282"/>
        <dbReference type="ChEBI" id="CHEBI:156461"/>
        <dbReference type="EC" id="3.6.1.62"/>
    </reaction>
    <physiologicalReaction direction="left-to-right" evidence="14">
        <dbReference type="Rhea" id="RHEA:67485"/>
    </physiologicalReaction>
</comment>
<dbReference type="GO" id="GO:0016077">
    <property type="term" value="P:sno(s)RNA catabolic process"/>
    <property type="evidence" value="ECO:0007669"/>
    <property type="project" value="TreeGrafter"/>
</dbReference>
<evidence type="ECO:0000256" key="13">
    <source>
        <dbReference type="ARBA" id="ARBA00043162"/>
    </source>
</evidence>
<dbReference type="InterPro" id="IPR015797">
    <property type="entry name" value="NUDIX_hydrolase-like_dom_sf"/>
</dbReference>
<dbReference type="Ensembl" id="ENSCPIT00010002552.1">
    <property type="protein sequence ID" value="ENSCPIP00010002175.1"/>
    <property type="gene ID" value="ENSCPIG00010001684.1"/>
</dbReference>
<dbReference type="EC" id="3.6.1.64" evidence="8"/>
<comment type="subcellular location">
    <subcellularLocation>
        <location evidence="2">Nucleus</location>
        <location evidence="2">Nucleolus</location>
    </subcellularLocation>
    <subcellularLocation>
        <location evidence="3">Nucleus</location>
        <location evidence="3">Nucleoplasm</location>
    </subcellularLocation>
</comment>
<evidence type="ECO:0000256" key="17">
    <source>
        <dbReference type="SAM" id="MobiDB-lite"/>
    </source>
</evidence>
<evidence type="ECO:0000259" key="18">
    <source>
        <dbReference type="PROSITE" id="PS51462"/>
    </source>
</evidence>
<dbReference type="GO" id="GO:1990174">
    <property type="term" value="F:phosphodiesterase decapping endonuclease activity"/>
    <property type="evidence" value="ECO:0007669"/>
    <property type="project" value="TreeGrafter"/>
</dbReference>
<dbReference type="GO" id="GO:0005730">
    <property type="term" value="C:nucleolus"/>
    <property type="evidence" value="ECO:0007669"/>
    <property type="project" value="UniProtKB-SubCell"/>
</dbReference>
<evidence type="ECO:0000313" key="20">
    <source>
        <dbReference type="Proteomes" id="UP000694543"/>
    </source>
</evidence>
<evidence type="ECO:0000256" key="7">
    <source>
        <dbReference type="ARBA" id="ARBA00038173"/>
    </source>
</evidence>
<sequence length="158" mass="17080">MQLRFDGLFGFPGGLVDLGKESLEEGLLRELREELGPAAGEIRLRPWHHRGARAWPGSGRRKKSGSGSDVGLVAHFYIRRLRLEELVEIERGEKAAPEHGLEVQGLVRVPLGGGLPTFLQHQFIGDARAQLLGALPGLGDPHDGDQSPPGSKGKGEET</sequence>
<dbReference type="GO" id="GO:0140933">
    <property type="term" value="F:5'-(N(7)-methylguanosine 5'-triphospho)-[mRNA] hydrolase activity"/>
    <property type="evidence" value="ECO:0007669"/>
    <property type="project" value="UniProtKB-EC"/>
</dbReference>
<keyword evidence="6" id="KW-0539">Nucleus</keyword>
<dbReference type="GO" id="GO:0009117">
    <property type="term" value="P:nucleotide metabolic process"/>
    <property type="evidence" value="ECO:0007669"/>
    <property type="project" value="UniProtKB-KW"/>
</dbReference>
<dbReference type="PROSITE" id="PS51462">
    <property type="entry name" value="NUDIX"/>
    <property type="match status" value="1"/>
</dbReference>
<evidence type="ECO:0000256" key="5">
    <source>
        <dbReference type="ARBA" id="ARBA00023080"/>
    </source>
</evidence>